<accession>A0ABT2AK41</accession>
<feature type="domain" description="YbbD head" evidence="1">
    <location>
        <begin position="29"/>
        <end position="79"/>
    </location>
</feature>
<protein>
    <recommendedName>
        <fullName evidence="1">YbbD head domain-containing protein</fullName>
    </recommendedName>
</protein>
<keyword evidence="3" id="KW-1185">Reference proteome</keyword>
<dbReference type="RefSeq" id="WP_258827645.1">
    <property type="nucleotide sequence ID" value="NZ_JANUHA010000005.1"/>
</dbReference>
<comment type="caution">
    <text evidence="2">The sequence shown here is derived from an EMBL/GenBank/DDBJ whole genome shotgun (WGS) entry which is preliminary data.</text>
</comment>
<evidence type="ECO:0000313" key="2">
    <source>
        <dbReference type="EMBL" id="MCS0596609.1"/>
    </source>
</evidence>
<name>A0ABT2AK41_9BURK</name>
<organism evidence="2 3">
    <name type="scientific">Massilia agri</name>
    <dbReference type="NCBI Taxonomy" id="1886785"/>
    <lineage>
        <taxon>Bacteria</taxon>
        <taxon>Pseudomonadati</taxon>
        <taxon>Pseudomonadota</taxon>
        <taxon>Betaproteobacteria</taxon>
        <taxon>Burkholderiales</taxon>
        <taxon>Oxalobacteraceae</taxon>
        <taxon>Telluria group</taxon>
        <taxon>Massilia</taxon>
    </lineage>
</organism>
<evidence type="ECO:0000313" key="3">
    <source>
        <dbReference type="Proteomes" id="UP001206572"/>
    </source>
</evidence>
<dbReference type="InterPro" id="IPR058827">
    <property type="entry name" value="YbbD_head"/>
</dbReference>
<gene>
    <name evidence="2" type="ORF">NX780_09620</name>
</gene>
<dbReference type="Pfam" id="PF26610">
    <property type="entry name" value="YbbD_head"/>
    <property type="match status" value="1"/>
</dbReference>
<dbReference type="EMBL" id="JANUHA010000005">
    <property type="protein sequence ID" value="MCS0596609.1"/>
    <property type="molecule type" value="Genomic_DNA"/>
</dbReference>
<proteinExistence type="predicted"/>
<dbReference type="Proteomes" id="UP001206572">
    <property type="component" value="Unassembled WGS sequence"/>
</dbReference>
<evidence type="ECO:0000259" key="1">
    <source>
        <dbReference type="Pfam" id="PF26610"/>
    </source>
</evidence>
<reference evidence="2 3" key="1">
    <citation type="submission" date="2022-08" db="EMBL/GenBank/DDBJ databases">
        <title>Reclassification of Massilia species as members of the genera Telluria, Duganella, Pseudoduganella, Mokoshia gen. nov. and Zemynaea gen. nov. using orthogonal and non-orthogonal genome-based approaches.</title>
        <authorList>
            <person name="Bowman J.P."/>
        </authorList>
    </citation>
    <scope>NUCLEOTIDE SEQUENCE [LARGE SCALE GENOMIC DNA]</scope>
    <source>
        <strain evidence="2 3">JCM 31661</strain>
    </source>
</reference>
<sequence length="132" mass="15102">MKRALKTLAWTLPGCLAAFWLLLLFLPSDVVKSRYATLQAARDDSLFEGGWLPDILPPSSQDIVTVHNLDLNEASGEFRFAPEHYPWLLARTRPAVRQGREMRIVSQDDDTWVFDCNGAEGRCSYRNERQHP</sequence>